<dbReference type="RefSeq" id="YP_006589971.1">
    <property type="nucleotide sequence ID" value="NC_018452.1"/>
</dbReference>
<dbReference type="OrthoDB" id="1937at10239"/>
<dbReference type="EMBL" id="JN662425">
    <property type="protein sequence ID" value="AEZ50859.1"/>
    <property type="molecule type" value="Genomic_DNA"/>
</dbReference>
<dbReference type="Gene3D" id="3.40.50.300">
    <property type="entry name" value="P-loop containing nucleotide triphosphate hydrolases"/>
    <property type="match status" value="1"/>
</dbReference>
<evidence type="ECO:0000313" key="2">
    <source>
        <dbReference type="Proteomes" id="UP000007817"/>
    </source>
</evidence>
<sequence length="545" mass="62953">MLYSATQHRIALPPMTTASTLEHDDAPLTEEELARCLSDPMWRICSGRLYKIIIKGDDQDDDDGLVLPFRPNRAQRRLLRRLWHRNVILKARQLGFTTLICIIWLDHALFNANSRCGIIAQDRETAEAIFRDKVKFAYDNLPEALREAMPLANCTKSEMLFGHNNSSIRVATSVRGGTIHRLHISEFGKICAKYPDKAKEVVTGSIPAVPKSGILVIESTAEGREGEFYEITKRAEALDQQKDRPLSPRDYRFHFYPWFEEPNYRMDPAGVVVTEKDAEYFTQVEARMGVTLDAEQRAWYVATRDADFSGSEERMWQEYPSTPEEPFMVSTEGTYYAQQLAAARKQGRIKPSLPVLFNVPCFTFWDIGNSDGTAIWVFQRIEHEWRCIRFKEGWGEPYSFYVKWLQELGLVWDTMFLPHDADHVRQGQTTNKSPKQMLEELMPGVRFEVVPRIEDVNWGIQQTRDVFPLIWFDETECKDGIIHVESYRRKWNERQQTWGSEPDKTGGHSEAADALRQFAQAYTGGLINVRKPASKKRRQGSWRVA</sequence>
<organism evidence="1 2">
    <name type="scientific">Burkholderia phage DC1</name>
    <dbReference type="NCBI Taxonomy" id="2881398"/>
    <lineage>
        <taxon>Viruses</taxon>
        <taxon>Duplodnaviria</taxon>
        <taxon>Heunggongvirae</taxon>
        <taxon>Uroviricota</taxon>
        <taxon>Caudoviricetes</taxon>
        <taxon>Lessievirus</taxon>
        <taxon>Lessievirus DC1</taxon>
    </lineage>
</organism>
<name>I6NML2_9CAUD</name>
<dbReference type="Proteomes" id="UP000007817">
    <property type="component" value="Segment"/>
</dbReference>
<keyword evidence="2" id="KW-1185">Reference proteome</keyword>
<evidence type="ECO:0000313" key="1">
    <source>
        <dbReference type="EMBL" id="AEZ50859.1"/>
    </source>
</evidence>
<dbReference type="KEGG" id="vg:13455402"/>
<accession>I6NML2</accession>
<dbReference type="GeneID" id="13455402"/>
<proteinExistence type="predicted"/>
<reference evidence="1 2" key="1">
    <citation type="journal article" date="2012" name="Appl. Environ. Microbiol.">
        <title>Characterization of DC1, a broad-host-range Bcep22-like podovirus.</title>
        <authorList>
            <person name="Lynch K.H."/>
            <person name="Stothard P."/>
            <person name="Dennis J.J."/>
        </authorList>
    </citation>
    <scope>NUCLEOTIDE SEQUENCE [LARGE SCALE GENOMIC DNA]</scope>
</reference>
<gene>
    <name evidence="1" type="ORF">DC1_00041</name>
</gene>
<dbReference type="InterPro" id="IPR027417">
    <property type="entry name" value="P-loop_NTPase"/>
</dbReference>
<protein>
    <submittedName>
        <fullName evidence="1">Terminase large subunit</fullName>
    </submittedName>
</protein>